<dbReference type="GO" id="GO:0010997">
    <property type="term" value="F:anaphase-promoting complex binding"/>
    <property type="evidence" value="ECO:0007669"/>
    <property type="project" value="TreeGrafter"/>
</dbReference>
<dbReference type="InterPro" id="IPR024146">
    <property type="entry name" value="Claspin"/>
</dbReference>
<feature type="compositionally biased region" description="Polar residues" evidence="4">
    <location>
        <begin position="1199"/>
        <end position="1218"/>
    </location>
</feature>
<feature type="compositionally biased region" description="Polar residues" evidence="4">
    <location>
        <begin position="80"/>
        <end position="90"/>
    </location>
</feature>
<feature type="compositionally biased region" description="Acidic residues" evidence="4">
    <location>
        <begin position="1265"/>
        <end position="1285"/>
    </location>
</feature>
<feature type="region of interest" description="Disordered" evidence="4">
    <location>
        <begin position="1102"/>
        <end position="1128"/>
    </location>
</feature>
<feature type="compositionally biased region" description="Low complexity" evidence="4">
    <location>
        <begin position="785"/>
        <end position="802"/>
    </location>
</feature>
<reference evidence="6" key="1">
    <citation type="submission" date="2023-06" db="EMBL/GenBank/DDBJ databases">
        <title>Genome-scale phylogeny and comparative genomics of the fungal order Sordariales.</title>
        <authorList>
            <consortium name="Lawrence Berkeley National Laboratory"/>
            <person name="Hensen N."/>
            <person name="Bonometti L."/>
            <person name="Westerberg I."/>
            <person name="Brannstrom I.O."/>
            <person name="Guillou S."/>
            <person name="Cros-Aarteil S."/>
            <person name="Calhoun S."/>
            <person name="Haridas S."/>
            <person name="Kuo A."/>
            <person name="Mondo S."/>
            <person name="Pangilinan J."/>
            <person name="Riley R."/>
            <person name="LaButti K."/>
            <person name="Andreopoulos B."/>
            <person name="Lipzen A."/>
            <person name="Chen C."/>
            <person name="Yanf M."/>
            <person name="Daum C."/>
            <person name="Ng V."/>
            <person name="Clum A."/>
            <person name="Steindorff A."/>
            <person name="Ohm R."/>
            <person name="Martin F."/>
            <person name="Silar P."/>
            <person name="Natvig D."/>
            <person name="Lalanne C."/>
            <person name="Gautier V."/>
            <person name="Ament-velasquez S.L."/>
            <person name="Kruys A."/>
            <person name="Hutchinson M.I."/>
            <person name="Powell A.J."/>
            <person name="Barry K."/>
            <person name="Miller A.N."/>
            <person name="Grigoriev I.V."/>
            <person name="Debuchy R."/>
            <person name="Gladieux P."/>
            <person name="Thoren M.H."/>
            <person name="Johannesson H."/>
        </authorList>
    </citation>
    <scope>NUCLEOTIDE SEQUENCE</scope>
    <source>
        <strain evidence="6">SMH3391-2</strain>
    </source>
</reference>
<comment type="caution">
    <text evidence="6">The sequence shown here is derived from an EMBL/GenBank/DDBJ whole genome shotgun (WGS) entry which is preliminary data.</text>
</comment>
<comment type="subcellular location">
    <subcellularLocation>
        <location evidence="1">Nucleus</location>
    </subcellularLocation>
</comment>
<keyword evidence="3" id="KW-0539">Nucleus</keyword>
<feature type="compositionally biased region" description="Basic and acidic residues" evidence="4">
    <location>
        <begin position="198"/>
        <end position="207"/>
    </location>
</feature>
<feature type="region of interest" description="Disordered" evidence="4">
    <location>
        <begin position="429"/>
        <end position="753"/>
    </location>
</feature>
<name>A0AA39XMB4_9PEZI</name>
<feature type="compositionally biased region" description="Acidic residues" evidence="4">
    <location>
        <begin position="1025"/>
        <end position="1035"/>
    </location>
</feature>
<feature type="compositionally biased region" description="Low complexity" evidence="4">
    <location>
        <begin position="298"/>
        <end position="312"/>
    </location>
</feature>
<feature type="compositionally biased region" description="Basic and acidic residues" evidence="4">
    <location>
        <begin position="1012"/>
        <end position="1024"/>
    </location>
</feature>
<feature type="compositionally biased region" description="Polar residues" evidence="4">
    <location>
        <begin position="114"/>
        <end position="124"/>
    </location>
</feature>
<feature type="compositionally biased region" description="Basic and acidic residues" evidence="4">
    <location>
        <begin position="521"/>
        <end position="533"/>
    </location>
</feature>
<dbReference type="Pfam" id="PF09444">
    <property type="entry name" value="MRC1"/>
    <property type="match status" value="1"/>
</dbReference>
<accession>A0AA39XMB4</accession>
<feature type="region of interest" description="Disordered" evidence="4">
    <location>
        <begin position="1012"/>
        <end position="1070"/>
    </location>
</feature>
<gene>
    <name evidence="6" type="ORF">B0T17DRAFT_604835</name>
</gene>
<feature type="compositionally biased region" description="Polar residues" evidence="4">
    <location>
        <begin position="488"/>
        <end position="504"/>
    </location>
</feature>
<dbReference type="GO" id="GO:0007095">
    <property type="term" value="P:mitotic G2 DNA damage checkpoint signaling"/>
    <property type="evidence" value="ECO:0007669"/>
    <property type="project" value="TreeGrafter"/>
</dbReference>
<feature type="region of interest" description="Disordered" evidence="4">
    <location>
        <begin position="1374"/>
        <end position="1421"/>
    </location>
</feature>
<evidence type="ECO:0000256" key="4">
    <source>
        <dbReference type="SAM" id="MobiDB-lite"/>
    </source>
</evidence>
<dbReference type="PANTHER" id="PTHR14396:SF10">
    <property type="entry name" value="CLASPIN"/>
    <property type="match status" value="1"/>
</dbReference>
<feature type="compositionally biased region" description="Acidic residues" evidence="4">
    <location>
        <begin position="658"/>
        <end position="670"/>
    </location>
</feature>
<feature type="compositionally biased region" description="Basic residues" evidence="4">
    <location>
        <begin position="102"/>
        <end position="113"/>
    </location>
</feature>
<feature type="compositionally biased region" description="Acidic residues" evidence="4">
    <location>
        <begin position="61"/>
        <end position="71"/>
    </location>
</feature>
<feature type="region of interest" description="Disordered" evidence="4">
    <location>
        <begin position="292"/>
        <end position="376"/>
    </location>
</feature>
<proteinExistence type="predicted"/>
<feature type="compositionally biased region" description="Basic and acidic residues" evidence="4">
    <location>
        <begin position="541"/>
        <end position="585"/>
    </location>
</feature>
<feature type="region of interest" description="Disordered" evidence="4">
    <location>
        <begin position="781"/>
        <end position="843"/>
    </location>
</feature>
<dbReference type="PANTHER" id="PTHR14396">
    <property type="entry name" value="CLASPIN"/>
    <property type="match status" value="1"/>
</dbReference>
<keyword evidence="7" id="KW-1185">Reference proteome</keyword>
<dbReference type="InterPro" id="IPR018564">
    <property type="entry name" value="Repl_chkpnt_MRC1_dom"/>
</dbReference>
<feature type="compositionally biased region" description="Basic and acidic residues" evidence="4">
    <location>
        <begin position="254"/>
        <end position="265"/>
    </location>
</feature>
<feature type="compositionally biased region" description="Basic and acidic residues" evidence="4">
    <location>
        <begin position="451"/>
        <end position="461"/>
    </location>
</feature>
<feature type="compositionally biased region" description="Low complexity" evidence="4">
    <location>
        <begin position="1327"/>
        <end position="1338"/>
    </location>
</feature>
<dbReference type="GO" id="GO:0033314">
    <property type="term" value="P:mitotic DNA replication checkpoint signaling"/>
    <property type="evidence" value="ECO:0007669"/>
    <property type="project" value="TreeGrafter"/>
</dbReference>
<feature type="domain" description="DNA replication checkpoint mediator MRC1" evidence="5">
    <location>
        <begin position="1016"/>
        <end position="1157"/>
    </location>
</feature>
<feature type="region of interest" description="Disordered" evidence="4">
    <location>
        <begin position="863"/>
        <end position="885"/>
    </location>
</feature>
<dbReference type="GO" id="GO:0005634">
    <property type="term" value="C:nucleus"/>
    <property type="evidence" value="ECO:0007669"/>
    <property type="project" value="UniProtKB-SubCell"/>
</dbReference>
<keyword evidence="2" id="KW-0597">Phosphoprotein</keyword>
<organism evidence="6 7">
    <name type="scientific">Bombardia bombarda</name>
    <dbReference type="NCBI Taxonomy" id="252184"/>
    <lineage>
        <taxon>Eukaryota</taxon>
        <taxon>Fungi</taxon>
        <taxon>Dikarya</taxon>
        <taxon>Ascomycota</taxon>
        <taxon>Pezizomycotina</taxon>
        <taxon>Sordariomycetes</taxon>
        <taxon>Sordariomycetidae</taxon>
        <taxon>Sordariales</taxon>
        <taxon>Lasiosphaeriaceae</taxon>
        <taxon>Bombardia</taxon>
    </lineage>
</organism>
<feature type="compositionally biased region" description="Acidic residues" evidence="4">
    <location>
        <begin position="1108"/>
        <end position="1118"/>
    </location>
</feature>
<feature type="compositionally biased region" description="Acidic residues" evidence="4">
    <location>
        <begin position="591"/>
        <end position="649"/>
    </location>
</feature>
<feature type="compositionally biased region" description="Acidic residues" evidence="4">
    <location>
        <begin position="708"/>
        <end position="718"/>
    </location>
</feature>
<protein>
    <recommendedName>
        <fullName evidence="5">DNA replication checkpoint mediator MRC1 domain-containing protein</fullName>
    </recommendedName>
</protein>
<feature type="compositionally biased region" description="Basic and acidic residues" evidence="4">
    <location>
        <begin position="1054"/>
        <end position="1070"/>
    </location>
</feature>
<feature type="compositionally biased region" description="Low complexity" evidence="4">
    <location>
        <begin position="1374"/>
        <end position="1405"/>
    </location>
</feature>
<feature type="compositionally biased region" description="Low complexity" evidence="4">
    <location>
        <begin position="505"/>
        <end position="520"/>
    </location>
</feature>
<feature type="compositionally biased region" description="Polar residues" evidence="4">
    <location>
        <begin position="834"/>
        <end position="843"/>
    </location>
</feature>
<feature type="compositionally biased region" description="Polar residues" evidence="4">
    <location>
        <begin position="812"/>
        <end position="825"/>
    </location>
</feature>
<evidence type="ECO:0000313" key="7">
    <source>
        <dbReference type="Proteomes" id="UP001174934"/>
    </source>
</evidence>
<feature type="compositionally biased region" description="Acidic residues" evidence="4">
    <location>
        <begin position="1043"/>
        <end position="1053"/>
    </location>
</feature>
<evidence type="ECO:0000259" key="5">
    <source>
        <dbReference type="Pfam" id="PF09444"/>
    </source>
</evidence>
<dbReference type="Proteomes" id="UP001174934">
    <property type="component" value="Unassembled WGS sequence"/>
</dbReference>
<evidence type="ECO:0000256" key="3">
    <source>
        <dbReference type="ARBA" id="ARBA00023242"/>
    </source>
</evidence>
<feature type="compositionally biased region" description="Acidic residues" evidence="4">
    <location>
        <begin position="218"/>
        <end position="234"/>
    </location>
</feature>
<feature type="compositionally biased region" description="Polar residues" evidence="4">
    <location>
        <begin position="1286"/>
        <end position="1298"/>
    </location>
</feature>
<evidence type="ECO:0000313" key="6">
    <source>
        <dbReference type="EMBL" id="KAK0635877.1"/>
    </source>
</evidence>
<feature type="compositionally biased region" description="Basic and acidic residues" evidence="4">
    <location>
        <begin position="327"/>
        <end position="339"/>
    </location>
</feature>
<feature type="region of interest" description="Disordered" evidence="4">
    <location>
        <begin position="1154"/>
        <end position="1234"/>
    </location>
</feature>
<sequence>MASPSPSPKRASVTSTSPPPKTVQQALDELLDSSDGDAAILRPRGKLASRMQVRGNVEQESASESETDIDSQNEKKDNAKPTTTTTAVSQSEDDDEDEVITKRPRKLQPRRQRSASLETTTQEAPPTPGLFVSPAKSTTAPDSPGLFVSPSKPPQSSAATRASAGDITESDEDLPNSTSLAKNPRFQAMLAKKRKEAKAKEAEEARKRAARLAAQNAADDDMSDDEDDDNITDDEGGRKLTQDGARPIRKASKKALEEMHRETQRLTRSLQLTHEAKVKKKMTKASLFERFNFKPEGVVAAPTTSTAAPAVAKLPDSSRAPTPSSPHKTDLDDGIDKDTPPSSPPVAAEGKEAHSEVAPESESLPLLEQDSDGELPTLEEALAQKKRLDKGKGKAIDAPTVIELQKKPKGISKSKRNLRVKLAVNPATITAPTFGDSDSDDLEILPTRPKTKIDAIFDRRPTTQAQESRSLHHLRKLAQLDDPEKQPTGPSRKNAKQAQAQPSMSAGALQASLLQRARAQAKLERDRHLELLRSKGIHVQTAEEREREMADVEDMVTRARREAEEIMAREREDAKKDRKARKDAGEVDILGWDDSDESGDEDYQGDDGEEVVEEKEVELSGSEDEDGVEDEDEDMNIGEDDDEDEEADAEPAGILFDDLAESAEESETEDVPEKLAASDDEHDSDEDMVVSSRQVRRKPANKHVTILSDDDDEDEEDDQPKRLVEATPKPKTRYPKSPSAPNTKSPKVPTSVLRSATKTFIPGLSTTGPAGLGLTQIFAGTMDDSQMGSAPPGSGSPSQPMPTFDVEAFPDSNFSQTAQETSSANDMILDSQPVPDTQQEAETQAVQIRFSQSQVHGFDSFLQENLDPLDPTQTSDLIEPTQDAGFQNYSPLRQRFVELPRQAPVSTVDTVKLDVSQQRQQDEEVEVEVNMSPLVKRTGKLRRKADVVAAAVAPAVTSPDVEEEQDEQDEDDVMMEGIEEDGGEAGSSAATAFDFLKLASLKEKKIKAKKEAFDKKKSKAREMVEDQAAESEDEYAGLGGVDGEGDSDDDDESVKEMIDDETKNNEVDERKLAAFHADQDRATDSKQVEKLFHDITTGMLRRKRGTGDWDDLDDEDDGGEAKRRMKRRQFAKMQRALFADERISKVAENPRNQAFLRTIEDHGSDDDMDFIFAPPPVAPGLESQDSQSQLPAAGDSKNDTTIIPNSQPAAASTSVNPRRTNRDSRKNPPTNISDIRESLSNLLSDEPMLMLNHSSSVIPATEAGSDSEDDGGDAGDYNDDNDDVTEQATRIPQPISSNKENRNPRRTTRAAQRGPVVDRISLKRKASSSISNSGNNNNRLAFAAPPPSANCATGGGGGGGFKVPALLRRATTNSTLITSSSSTTSISSSTINNNNNKTGNPNNSSFSDDSKVKKTTASRRSGVNYFARETERRALVAENERRREAKKWKGAEGRGKVVGGLFGVGKFE</sequence>
<dbReference type="EMBL" id="JAULSR010000001">
    <property type="protein sequence ID" value="KAK0635877.1"/>
    <property type="molecule type" value="Genomic_DNA"/>
</dbReference>
<evidence type="ECO:0000256" key="1">
    <source>
        <dbReference type="ARBA" id="ARBA00004123"/>
    </source>
</evidence>
<feature type="region of interest" description="Disordered" evidence="4">
    <location>
        <begin position="1259"/>
        <end position="1341"/>
    </location>
</feature>
<feature type="region of interest" description="Disordered" evidence="4">
    <location>
        <begin position="1"/>
        <end position="278"/>
    </location>
</feature>
<evidence type="ECO:0000256" key="2">
    <source>
        <dbReference type="ARBA" id="ARBA00022553"/>
    </source>
</evidence>